<evidence type="ECO:0000256" key="10">
    <source>
        <dbReference type="RuleBase" id="RU361139"/>
    </source>
</evidence>
<dbReference type="EMBL" id="JBHRSL010000002">
    <property type="protein sequence ID" value="MFC3051074.1"/>
    <property type="molecule type" value="Genomic_DNA"/>
</dbReference>
<evidence type="ECO:0000313" key="12">
    <source>
        <dbReference type="EMBL" id="MFC3051074.1"/>
    </source>
</evidence>
<dbReference type="PANTHER" id="PTHR11516">
    <property type="entry name" value="PYRUVATE DEHYDROGENASE E1 COMPONENT, ALPHA SUBUNIT BACTERIAL AND ORGANELLAR"/>
    <property type="match status" value="1"/>
</dbReference>
<keyword evidence="6 10" id="KW-0786">Thiamine pyrophosphate</keyword>
<feature type="domain" description="Dehydrogenase E1 component" evidence="11">
    <location>
        <begin position="37"/>
        <end position="333"/>
    </location>
</feature>
<gene>
    <name evidence="10 12" type="primary">pdhA</name>
    <name evidence="12" type="ORF">ACFOKA_04050</name>
</gene>
<evidence type="ECO:0000256" key="7">
    <source>
        <dbReference type="ARBA" id="ARBA00023317"/>
    </source>
</evidence>
<dbReference type="Pfam" id="PF00676">
    <property type="entry name" value="E1_dh"/>
    <property type="match status" value="1"/>
</dbReference>
<name>A0ABV7D2C3_9PROT</name>
<comment type="cofactor">
    <cofactor evidence="1 10">
        <name>thiamine diphosphate</name>
        <dbReference type="ChEBI" id="CHEBI:58937"/>
    </cofactor>
</comment>
<evidence type="ECO:0000256" key="9">
    <source>
        <dbReference type="ARBA" id="ARBA00051231"/>
    </source>
</evidence>
<sequence length="343" mass="37627">MTTKKTPAKSAAASKRRVTKPAIYDASNEELISFYRTMLLIRRFEEKAGQMYGMGLIGGFCHLYIGQEAVVVGIQSALKEGDSMITGYREHGHMLAAGCDAKSIMAELTGRSGGCSRGKGGSMHMFDPEKGFYGGHGIVGAQVSLGTGLAFAAKYRKTDNISVAYFGDGAANQGQVYESFNMARLWNLPVVYIIENNQYAMGTSVNRSSSEIELFRRGESFRIPGKQVDGMNVLAVRAAMDDAVKHCRDGNGPFILEMKTYRYRGHSMSDPAKYRSKEEVQKMRAEHDALEQVKKILLDSAIMDEAALKDMDKEVKALVADAASFAQECPEPDLSELYTDVLA</sequence>
<dbReference type="GO" id="GO:0004739">
    <property type="term" value="F:pyruvate dehydrogenase (acetyl-transferring) activity"/>
    <property type="evidence" value="ECO:0007669"/>
    <property type="project" value="UniProtKB-EC"/>
</dbReference>
<accession>A0ABV7D2C3</accession>
<comment type="function">
    <text evidence="8">The pyruvate dehydrogenase complex catalyzes the overall conversion of pyruvate to acetyl-CoA and CO(2). It contains multiple copies of three enzymatic components: pyruvate dehydrogenase (E1), dihydrolipoamide acetyltransferase (E2) and lipoamide dehydrogenase (E3).</text>
</comment>
<evidence type="ECO:0000256" key="4">
    <source>
        <dbReference type="ARBA" id="ARBA00014159"/>
    </source>
</evidence>
<dbReference type="Gene3D" id="3.40.50.970">
    <property type="match status" value="1"/>
</dbReference>
<dbReference type="InterPro" id="IPR029061">
    <property type="entry name" value="THDP-binding"/>
</dbReference>
<dbReference type="InterPro" id="IPR050642">
    <property type="entry name" value="PDH_E1_Alpha_Subunit"/>
</dbReference>
<dbReference type="InterPro" id="IPR001017">
    <property type="entry name" value="DH_E1"/>
</dbReference>
<proteinExistence type="predicted"/>
<comment type="caution">
    <text evidence="12">The sequence shown here is derived from an EMBL/GenBank/DDBJ whole genome shotgun (WGS) entry which is preliminary data.</text>
</comment>
<dbReference type="CDD" id="cd02000">
    <property type="entry name" value="TPP_E1_PDC_ADC_BCADC"/>
    <property type="match status" value="1"/>
</dbReference>
<organism evidence="12 13">
    <name type="scientific">Kordiimonas pumila</name>
    <dbReference type="NCBI Taxonomy" id="2161677"/>
    <lineage>
        <taxon>Bacteria</taxon>
        <taxon>Pseudomonadati</taxon>
        <taxon>Pseudomonadota</taxon>
        <taxon>Alphaproteobacteria</taxon>
        <taxon>Kordiimonadales</taxon>
        <taxon>Kordiimonadaceae</taxon>
        <taxon>Kordiimonas</taxon>
    </lineage>
</organism>
<evidence type="ECO:0000256" key="6">
    <source>
        <dbReference type="ARBA" id="ARBA00023052"/>
    </source>
</evidence>
<dbReference type="RefSeq" id="WP_194212081.1">
    <property type="nucleotide sequence ID" value="NZ_CP061205.1"/>
</dbReference>
<keyword evidence="13" id="KW-1185">Reference proteome</keyword>
<evidence type="ECO:0000256" key="1">
    <source>
        <dbReference type="ARBA" id="ARBA00001964"/>
    </source>
</evidence>
<evidence type="ECO:0000313" key="13">
    <source>
        <dbReference type="Proteomes" id="UP001595444"/>
    </source>
</evidence>
<reference evidence="13" key="1">
    <citation type="journal article" date="2019" name="Int. J. Syst. Evol. Microbiol.">
        <title>The Global Catalogue of Microorganisms (GCM) 10K type strain sequencing project: providing services to taxonomists for standard genome sequencing and annotation.</title>
        <authorList>
            <consortium name="The Broad Institute Genomics Platform"/>
            <consortium name="The Broad Institute Genome Sequencing Center for Infectious Disease"/>
            <person name="Wu L."/>
            <person name="Ma J."/>
        </authorList>
    </citation>
    <scope>NUCLEOTIDE SEQUENCE [LARGE SCALE GENOMIC DNA]</scope>
    <source>
        <strain evidence="13">KCTC 62164</strain>
    </source>
</reference>
<dbReference type="InterPro" id="IPR017597">
    <property type="entry name" value="Pyrv_DH_E1_asu_subgrp-y"/>
</dbReference>
<dbReference type="EC" id="1.2.4.1" evidence="3 10"/>
<evidence type="ECO:0000256" key="2">
    <source>
        <dbReference type="ARBA" id="ARBA00011870"/>
    </source>
</evidence>
<protein>
    <recommendedName>
        <fullName evidence="4 10">Pyruvate dehydrogenase E1 component subunit alpha</fullName>
        <ecNumber evidence="3 10">1.2.4.1</ecNumber>
    </recommendedName>
</protein>
<dbReference type="NCBIfam" id="TIGR03182">
    <property type="entry name" value="PDH_E1_alph_y"/>
    <property type="match status" value="1"/>
</dbReference>
<dbReference type="SUPFAM" id="SSF52518">
    <property type="entry name" value="Thiamin diphosphate-binding fold (THDP-binding)"/>
    <property type="match status" value="1"/>
</dbReference>
<evidence type="ECO:0000256" key="8">
    <source>
        <dbReference type="ARBA" id="ARBA00025211"/>
    </source>
</evidence>
<keyword evidence="5 10" id="KW-0560">Oxidoreductase</keyword>
<evidence type="ECO:0000259" key="11">
    <source>
        <dbReference type="Pfam" id="PF00676"/>
    </source>
</evidence>
<dbReference type="Proteomes" id="UP001595444">
    <property type="component" value="Unassembled WGS sequence"/>
</dbReference>
<dbReference type="PANTHER" id="PTHR11516:SF60">
    <property type="entry name" value="PYRUVATE DEHYDROGENASE E1 COMPONENT SUBUNIT ALPHA"/>
    <property type="match status" value="1"/>
</dbReference>
<comment type="subunit">
    <text evidence="2 10">Heterodimer of an alpha and a beta chain.</text>
</comment>
<evidence type="ECO:0000256" key="5">
    <source>
        <dbReference type="ARBA" id="ARBA00023002"/>
    </source>
</evidence>
<comment type="catalytic activity">
    <reaction evidence="9 10">
        <text>N(6)-[(R)-lipoyl]-L-lysyl-[protein] + pyruvate + H(+) = N(6)-[(R)-S(8)-acetyldihydrolipoyl]-L-lysyl-[protein] + CO2</text>
        <dbReference type="Rhea" id="RHEA:19189"/>
        <dbReference type="Rhea" id="RHEA-COMP:10474"/>
        <dbReference type="Rhea" id="RHEA-COMP:10478"/>
        <dbReference type="ChEBI" id="CHEBI:15361"/>
        <dbReference type="ChEBI" id="CHEBI:15378"/>
        <dbReference type="ChEBI" id="CHEBI:16526"/>
        <dbReference type="ChEBI" id="CHEBI:83099"/>
        <dbReference type="ChEBI" id="CHEBI:83111"/>
        <dbReference type="EC" id="1.2.4.1"/>
    </reaction>
</comment>
<evidence type="ECO:0000256" key="3">
    <source>
        <dbReference type="ARBA" id="ARBA00012281"/>
    </source>
</evidence>
<keyword evidence="7 10" id="KW-0670">Pyruvate</keyword>